<dbReference type="InterPro" id="IPR011990">
    <property type="entry name" value="TPR-like_helical_dom_sf"/>
</dbReference>
<dbReference type="Pfam" id="PF00856">
    <property type="entry name" value="SET"/>
    <property type="match status" value="1"/>
</dbReference>
<dbReference type="SMART" id="SM00317">
    <property type="entry name" value="SET"/>
    <property type="match status" value="1"/>
</dbReference>
<feature type="compositionally biased region" description="Low complexity" evidence="1">
    <location>
        <begin position="20"/>
        <end position="32"/>
    </location>
</feature>
<organism evidence="3 4">
    <name type="scientific">Exidia glandulosa HHB12029</name>
    <dbReference type="NCBI Taxonomy" id="1314781"/>
    <lineage>
        <taxon>Eukaryota</taxon>
        <taxon>Fungi</taxon>
        <taxon>Dikarya</taxon>
        <taxon>Basidiomycota</taxon>
        <taxon>Agaricomycotina</taxon>
        <taxon>Agaricomycetes</taxon>
        <taxon>Auriculariales</taxon>
        <taxon>Exidiaceae</taxon>
        <taxon>Exidia</taxon>
    </lineage>
</organism>
<dbReference type="PANTHER" id="PTHR47332:SF4">
    <property type="entry name" value="SET DOMAIN-CONTAINING PROTEIN 5"/>
    <property type="match status" value="1"/>
</dbReference>
<feature type="region of interest" description="Disordered" evidence="1">
    <location>
        <begin position="1"/>
        <end position="44"/>
    </location>
</feature>
<evidence type="ECO:0000313" key="4">
    <source>
        <dbReference type="Proteomes" id="UP000077266"/>
    </source>
</evidence>
<name>A0A166AWV2_EXIGL</name>
<dbReference type="InParanoid" id="A0A166AWV2"/>
<proteinExistence type="predicted"/>
<dbReference type="Proteomes" id="UP000077266">
    <property type="component" value="Unassembled WGS sequence"/>
</dbReference>
<dbReference type="SUPFAM" id="SSF82199">
    <property type="entry name" value="SET domain"/>
    <property type="match status" value="1"/>
</dbReference>
<dbReference type="EMBL" id="KV425950">
    <property type="protein sequence ID" value="KZV95869.1"/>
    <property type="molecule type" value="Genomic_DNA"/>
</dbReference>
<dbReference type="OrthoDB" id="265717at2759"/>
<sequence>MRRGFLKSPGALSIAPREPGPSAALPKAKAPSVQSRPQAAPGDGLTRVVELHPRIVCSDIRLPPERAPHFMYLPPGRADMVFVDYLENLQAMARWPVWSQCSPDVPTGSSPLYEIRGIPGKGLGMVAQRHLKAGELIVSERPVYAQRADLPRSSDFNYFNGLPYIAPVSGLSPSAQASIYSLTTAFGTKRHRLAGIFHTNNLELDITHEPDPQNRFVGCFPTIARANHDCSPNSNYYFVFGSFSGQLRAMRDIEEGEEITISYCDALAPRVERQAALERLFCFTCGCPSCSLPEREGRLSDERRARLDTLVASIEQPSATVTLEQLRDGLQYSRQESLYAKYAQVLFYGSGTLLCRMDLQNGLEWARMAKVEYLTLEGEDSATLKALSSLLPHL</sequence>
<dbReference type="CDD" id="cd20071">
    <property type="entry name" value="SET_SMYD"/>
    <property type="match status" value="1"/>
</dbReference>
<reference evidence="3 4" key="1">
    <citation type="journal article" date="2016" name="Mol. Biol. Evol.">
        <title>Comparative Genomics of Early-Diverging Mushroom-Forming Fungi Provides Insights into the Origins of Lignocellulose Decay Capabilities.</title>
        <authorList>
            <person name="Nagy L.G."/>
            <person name="Riley R."/>
            <person name="Tritt A."/>
            <person name="Adam C."/>
            <person name="Daum C."/>
            <person name="Floudas D."/>
            <person name="Sun H."/>
            <person name="Yadav J.S."/>
            <person name="Pangilinan J."/>
            <person name="Larsson K.H."/>
            <person name="Matsuura K."/>
            <person name="Barry K."/>
            <person name="Labutti K."/>
            <person name="Kuo R."/>
            <person name="Ohm R.A."/>
            <person name="Bhattacharya S.S."/>
            <person name="Shirouzu T."/>
            <person name="Yoshinaga Y."/>
            <person name="Martin F.M."/>
            <person name="Grigoriev I.V."/>
            <person name="Hibbett D.S."/>
        </authorList>
    </citation>
    <scope>NUCLEOTIDE SEQUENCE [LARGE SCALE GENOMIC DNA]</scope>
    <source>
        <strain evidence="3 4">HHB12029</strain>
    </source>
</reference>
<dbReference type="PANTHER" id="PTHR47332">
    <property type="entry name" value="SET DOMAIN-CONTAINING PROTEIN 5"/>
    <property type="match status" value="1"/>
</dbReference>
<dbReference type="InterPro" id="IPR053185">
    <property type="entry name" value="SET_domain_protein"/>
</dbReference>
<protein>
    <submittedName>
        <fullName evidence="3">SET domain-containing protein</fullName>
    </submittedName>
</protein>
<accession>A0A166AWV2</accession>
<feature type="domain" description="SET" evidence="2">
    <location>
        <begin position="111"/>
        <end position="264"/>
    </location>
</feature>
<keyword evidence="4" id="KW-1185">Reference proteome</keyword>
<evidence type="ECO:0000259" key="2">
    <source>
        <dbReference type="PROSITE" id="PS50280"/>
    </source>
</evidence>
<evidence type="ECO:0000256" key="1">
    <source>
        <dbReference type="SAM" id="MobiDB-lite"/>
    </source>
</evidence>
<dbReference type="STRING" id="1314781.A0A166AWV2"/>
<evidence type="ECO:0000313" key="3">
    <source>
        <dbReference type="EMBL" id="KZV95869.1"/>
    </source>
</evidence>
<gene>
    <name evidence="3" type="ORF">EXIGLDRAFT_706445</name>
</gene>
<dbReference type="AlphaFoldDB" id="A0A166AWV2"/>
<dbReference type="InterPro" id="IPR046341">
    <property type="entry name" value="SET_dom_sf"/>
</dbReference>
<dbReference type="PROSITE" id="PS50280">
    <property type="entry name" value="SET"/>
    <property type="match status" value="1"/>
</dbReference>
<dbReference type="Gene3D" id="1.25.40.10">
    <property type="entry name" value="Tetratricopeptide repeat domain"/>
    <property type="match status" value="1"/>
</dbReference>
<dbReference type="InterPro" id="IPR001214">
    <property type="entry name" value="SET_dom"/>
</dbReference>
<dbReference type="Gene3D" id="2.170.270.10">
    <property type="entry name" value="SET domain"/>
    <property type="match status" value="1"/>
</dbReference>